<dbReference type="Proteomes" id="UP000824782">
    <property type="component" value="Unassembled WGS sequence"/>
</dbReference>
<sequence>MCAGKFFLLVSAEIGSPSRNCGLKVFSKSSFFLTSRIRRSRSLPTLLHVLSLVSIEQYGSIKGGSSNKASFSRSWTSSSTVDSIKP</sequence>
<reference evidence="2" key="1">
    <citation type="thesis" date="2020" institute="ProQuest LLC" country="789 East Eisenhower Parkway, Ann Arbor, MI, USA">
        <title>Comparative Genomics and Chromosome Evolution.</title>
        <authorList>
            <person name="Mudd A.B."/>
        </authorList>
    </citation>
    <scope>NUCLEOTIDE SEQUENCE</scope>
    <source>
        <strain evidence="2">237g6f4</strain>
        <tissue evidence="2">Blood</tissue>
    </source>
</reference>
<feature type="compositionally biased region" description="Low complexity" evidence="1">
    <location>
        <begin position="70"/>
        <end position="86"/>
    </location>
</feature>
<name>A0AAV6YF98_ENGPU</name>
<gene>
    <name evidence="2" type="ORF">GDO81_026848</name>
</gene>
<dbReference type="EMBL" id="WNYA01047880">
    <property type="protein sequence ID" value="KAG8536229.1"/>
    <property type="molecule type" value="Genomic_DNA"/>
</dbReference>
<evidence type="ECO:0000313" key="3">
    <source>
        <dbReference type="Proteomes" id="UP000824782"/>
    </source>
</evidence>
<proteinExistence type="predicted"/>
<evidence type="ECO:0000313" key="2">
    <source>
        <dbReference type="EMBL" id="KAG8536229.1"/>
    </source>
</evidence>
<protein>
    <submittedName>
        <fullName evidence="2">Uncharacterized protein</fullName>
    </submittedName>
</protein>
<comment type="caution">
    <text evidence="2">The sequence shown here is derived from an EMBL/GenBank/DDBJ whole genome shotgun (WGS) entry which is preliminary data.</text>
</comment>
<feature type="region of interest" description="Disordered" evidence="1">
    <location>
        <begin position="60"/>
        <end position="86"/>
    </location>
</feature>
<accession>A0AAV6YF98</accession>
<keyword evidence="3" id="KW-1185">Reference proteome</keyword>
<evidence type="ECO:0000256" key="1">
    <source>
        <dbReference type="SAM" id="MobiDB-lite"/>
    </source>
</evidence>
<dbReference type="AlphaFoldDB" id="A0AAV6YF98"/>
<organism evidence="2 3">
    <name type="scientific">Engystomops pustulosus</name>
    <name type="common">Tungara frog</name>
    <name type="synonym">Physalaemus pustulosus</name>
    <dbReference type="NCBI Taxonomy" id="76066"/>
    <lineage>
        <taxon>Eukaryota</taxon>
        <taxon>Metazoa</taxon>
        <taxon>Chordata</taxon>
        <taxon>Craniata</taxon>
        <taxon>Vertebrata</taxon>
        <taxon>Euteleostomi</taxon>
        <taxon>Amphibia</taxon>
        <taxon>Batrachia</taxon>
        <taxon>Anura</taxon>
        <taxon>Neobatrachia</taxon>
        <taxon>Hyloidea</taxon>
        <taxon>Leptodactylidae</taxon>
        <taxon>Leiuperinae</taxon>
        <taxon>Engystomops</taxon>
    </lineage>
</organism>